<feature type="domain" description="EcxA zinc-binding" evidence="1">
    <location>
        <begin position="402"/>
        <end position="712"/>
    </location>
</feature>
<dbReference type="CDD" id="cd04276">
    <property type="entry name" value="ZnMc_MMP_like_2"/>
    <property type="match status" value="1"/>
</dbReference>
<sequence length="819" mass="92040">MHNRKISLWFVLPLFAVSLYGADLPSIQEKTKGMKPYEGFMDFYWNDATGEMFMKIDKFDSELLYIRSLSAGIGSNDIGLDRAQLGGSHLVLFERVGPKVLMVEQNYGYRAVSEDEAERKAVEDAFARSTHWGFKVEAESGKTVLVNATKFFLRDAHNVAGRLKQSRQGSYKMDESRSAFYLPRTENFPKNSEFEVTLTFVGTPEGRYIRDVSPTASAVTVRQHHAFVELPEAGYETRKFDPRAGMNGLTYMDYATSLDERIEKKVISRHRLNRKNPSGQQGEPVEPIVYYIDPGMPEPVRSAAFDGARWWNQAFDAAGYKDGFVVKLLPKDVSPMDIRYNVVNWVHRATRGWSYGSSVRDPRTGEILKGHVVLGSLRLRQDYLIAEGLMAPYENGTKVPDDMRELALARLRQLVAHEIGHTLGLPHNYISSAQGRASVMDYPHPMMKIRSNGTLDWSRAYDTDIGEWDKVAVEYAYRDFSKGTNEDSELEKVLSNAWNRGLWFITDQDARPLGSAHPQAHLWDSGENAVEQLNHLMKVRGIALSNFGEANIREGTPYSSLEEVLVPLYLHHRYQLEAASKVVGGLEFRYAVRGDNQPVVKIVDPKEQRRALDALMNTVTPKALAIPADVLNLIPPRAFGYPRTRETFNVHTGVAFDALAAAETAAGLTMQMVLHHERAARLVEYHARDSKNPGFDEVINTVFKNTWYASRKNGLDGEIQKVVDMVTLHYLMGLASHGSASHQAKAVAMMKIGELNEWLNSQEKREREEGLKAHYSYATHLIQQFTDDPSSVTVPKPVDPPAGSPIGMGGDDWCGWSGN</sequence>
<dbReference type="InterPro" id="IPR033413">
    <property type="entry name" value="DUF5117"/>
</dbReference>
<feature type="domain" description="DUF5117" evidence="2">
    <location>
        <begin position="85"/>
        <end position="275"/>
    </location>
</feature>
<dbReference type="GO" id="GO:0008237">
    <property type="term" value="F:metallopeptidase activity"/>
    <property type="evidence" value="ECO:0007669"/>
    <property type="project" value="InterPro"/>
</dbReference>
<dbReference type="SUPFAM" id="SSF55486">
    <property type="entry name" value="Metalloproteases ('zincins'), catalytic domain"/>
    <property type="match status" value="1"/>
</dbReference>
<dbReference type="PANTHER" id="PTHR38478">
    <property type="entry name" value="PEPTIDASE M1A AND M12B"/>
    <property type="match status" value="1"/>
</dbReference>
<organism evidence="3">
    <name type="scientific">marine metagenome</name>
    <dbReference type="NCBI Taxonomy" id="408172"/>
    <lineage>
        <taxon>unclassified sequences</taxon>
        <taxon>metagenomes</taxon>
        <taxon>ecological metagenomes</taxon>
    </lineage>
</organism>
<dbReference type="Pfam" id="PF17148">
    <property type="entry name" value="DUF5117"/>
    <property type="match status" value="1"/>
</dbReference>
<dbReference type="InterPro" id="IPR034032">
    <property type="entry name" value="Zn_MMP-like_bac"/>
</dbReference>
<reference evidence="3" key="1">
    <citation type="submission" date="2018-05" db="EMBL/GenBank/DDBJ databases">
        <authorList>
            <person name="Lanie J.A."/>
            <person name="Ng W.-L."/>
            <person name="Kazmierczak K.M."/>
            <person name="Andrzejewski T.M."/>
            <person name="Davidsen T.M."/>
            <person name="Wayne K.J."/>
            <person name="Tettelin H."/>
            <person name="Glass J.I."/>
            <person name="Rusch D."/>
            <person name="Podicherti R."/>
            <person name="Tsui H.-C.T."/>
            <person name="Winkler M.E."/>
        </authorList>
    </citation>
    <scope>NUCLEOTIDE SEQUENCE</scope>
</reference>
<dbReference type="AlphaFoldDB" id="A0A381R407"/>
<evidence type="ECO:0008006" key="4">
    <source>
        <dbReference type="Google" id="ProtNLM"/>
    </source>
</evidence>
<dbReference type="PANTHER" id="PTHR38478:SF1">
    <property type="entry name" value="ZINC DEPENDENT METALLOPROTEASE DOMAIN LIPOPROTEIN"/>
    <property type="match status" value="1"/>
</dbReference>
<accession>A0A381R407</accession>
<dbReference type="Gene3D" id="3.40.390.10">
    <property type="entry name" value="Collagenase (Catalytic Domain)"/>
    <property type="match status" value="1"/>
</dbReference>
<gene>
    <name evidence="3" type="ORF">METZ01_LOCUS39114</name>
</gene>
<dbReference type="EMBL" id="UINC01001672">
    <property type="protein sequence ID" value="SUZ86260.1"/>
    <property type="molecule type" value="Genomic_DNA"/>
</dbReference>
<protein>
    <recommendedName>
        <fullName evidence="4">EcxA zinc-binding domain-containing protein</fullName>
    </recommendedName>
</protein>
<evidence type="ECO:0000259" key="1">
    <source>
        <dbReference type="Pfam" id="PF16313"/>
    </source>
</evidence>
<dbReference type="InterPro" id="IPR032534">
    <property type="entry name" value="EcxA_zinc-bd"/>
</dbReference>
<dbReference type="Pfam" id="PF16313">
    <property type="entry name" value="DUF4953"/>
    <property type="match status" value="1"/>
</dbReference>
<name>A0A381R407_9ZZZZ</name>
<evidence type="ECO:0000313" key="3">
    <source>
        <dbReference type="EMBL" id="SUZ86260.1"/>
    </source>
</evidence>
<evidence type="ECO:0000259" key="2">
    <source>
        <dbReference type="Pfam" id="PF17148"/>
    </source>
</evidence>
<proteinExistence type="predicted"/>
<dbReference type="InterPro" id="IPR024079">
    <property type="entry name" value="MetalloPept_cat_dom_sf"/>
</dbReference>